<feature type="transmembrane region" description="Helical" evidence="7">
    <location>
        <begin position="419"/>
        <end position="438"/>
    </location>
</feature>
<feature type="transmembrane region" description="Helical" evidence="7">
    <location>
        <begin position="86"/>
        <end position="110"/>
    </location>
</feature>
<evidence type="ECO:0000259" key="8">
    <source>
        <dbReference type="Pfam" id="PF05425"/>
    </source>
</evidence>
<accession>A0A1H6ES54</accession>
<dbReference type="PANTHER" id="PTHR34820">
    <property type="entry name" value="INNER MEMBRANE PROTEIN YEBZ"/>
    <property type="match status" value="1"/>
</dbReference>
<evidence type="ECO:0000313" key="9">
    <source>
        <dbReference type="EMBL" id="SEG99921.1"/>
    </source>
</evidence>
<dbReference type="Pfam" id="PF09678">
    <property type="entry name" value="Caa3_CtaG"/>
    <property type="match status" value="1"/>
</dbReference>
<feature type="transmembrane region" description="Helical" evidence="7">
    <location>
        <begin position="295"/>
        <end position="317"/>
    </location>
</feature>
<protein>
    <submittedName>
        <fullName evidence="9">Putative copper resistance protein D</fullName>
    </submittedName>
</protein>
<dbReference type="GO" id="GO:0005886">
    <property type="term" value="C:plasma membrane"/>
    <property type="evidence" value="ECO:0007669"/>
    <property type="project" value="UniProtKB-SubCell"/>
</dbReference>
<evidence type="ECO:0000256" key="1">
    <source>
        <dbReference type="ARBA" id="ARBA00004651"/>
    </source>
</evidence>
<feature type="region of interest" description="Disordered" evidence="6">
    <location>
        <begin position="596"/>
        <end position="624"/>
    </location>
</feature>
<evidence type="ECO:0000313" key="10">
    <source>
        <dbReference type="Proteomes" id="UP000236732"/>
    </source>
</evidence>
<dbReference type="InterPro" id="IPR032694">
    <property type="entry name" value="CopC/D"/>
</dbReference>
<feature type="transmembrane region" description="Helical" evidence="7">
    <location>
        <begin position="185"/>
        <end position="209"/>
    </location>
</feature>
<evidence type="ECO:0000256" key="3">
    <source>
        <dbReference type="ARBA" id="ARBA00022692"/>
    </source>
</evidence>
<dbReference type="RefSeq" id="WP_235030672.1">
    <property type="nucleotide sequence ID" value="NZ_FNVT01000014.1"/>
</dbReference>
<keyword evidence="4 7" id="KW-1133">Transmembrane helix</keyword>
<evidence type="ECO:0000256" key="5">
    <source>
        <dbReference type="ARBA" id="ARBA00023136"/>
    </source>
</evidence>
<keyword evidence="2" id="KW-1003">Cell membrane</keyword>
<keyword evidence="5 7" id="KW-0472">Membrane</keyword>
<evidence type="ECO:0000256" key="2">
    <source>
        <dbReference type="ARBA" id="ARBA00022475"/>
    </source>
</evidence>
<feature type="transmembrane region" description="Helical" evidence="7">
    <location>
        <begin position="488"/>
        <end position="512"/>
    </location>
</feature>
<evidence type="ECO:0000256" key="7">
    <source>
        <dbReference type="SAM" id="Phobius"/>
    </source>
</evidence>
<reference evidence="9 10" key="1">
    <citation type="submission" date="2016-10" db="EMBL/GenBank/DDBJ databases">
        <authorList>
            <person name="de Groot N.N."/>
        </authorList>
    </citation>
    <scope>NUCLEOTIDE SEQUENCE [LARGE SCALE GENOMIC DNA]</scope>
    <source>
        <strain evidence="9 10">CGMCC 4.7037</strain>
    </source>
</reference>
<dbReference type="GO" id="GO:0006825">
    <property type="term" value="P:copper ion transport"/>
    <property type="evidence" value="ECO:0007669"/>
    <property type="project" value="InterPro"/>
</dbReference>
<feature type="transmembrane region" description="Helical" evidence="7">
    <location>
        <begin position="130"/>
        <end position="148"/>
    </location>
</feature>
<comment type="subcellular location">
    <subcellularLocation>
        <location evidence="1">Cell membrane</location>
        <topology evidence="1">Multi-pass membrane protein</topology>
    </subcellularLocation>
</comment>
<feature type="transmembrane region" description="Helical" evidence="7">
    <location>
        <begin position="524"/>
        <end position="549"/>
    </location>
</feature>
<dbReference type="Pfam" id="PF05425">
    <property type="entry name" value="CopD"/>
    <property type="match status" value="1"/>
</dbReference>
<feature type="transmembrane region" description="Helical" evidence="7">
    <location>
        <begin position="386"/>
        <end position="407"/>
    </location>
</feature>
<feature type="transmembrane region" description="Helical" evidence="7">
    <location>
        <begin position="258"/>
        <end position="275"/>
    </location>
</feature>
<feature type="domain" description="Copper resistance protein D" evidence="8">
    <location>
        <begin position="220"/>
        <end position="317"/>
    </location>
</feature>
<keyword evidence="10" id="KW-1185">Reference proteome</keyword>
<dbReference type="Proteomes" id="UP000236732">
    <property type="component" value="Unassembled WGS sequence"/>
</dbReference>
<feature type="transmembrane region" description="Helical" evidence="7">
    <location>
        <begin position="357"/>
        <end position="374"/>
    </location>
</feature>
<gene>
    <name evidence="9" type="ORF">SAMN05444920_114197</name>
</gene>
<feature type="transmembrane region" description="Helical" evidence="7">
    <location>
        <begin position="459"/>
        <end position="476"/>
    </location>
</feature>
<evidence type="ECO:0000256" key="6">
    <source>
        <dbReference type="SAM" id="MobiDB-lite"/>
    </source>
</evidence>
<dbReference type="PANTHER" id="PTHR34820:SF4">
    <property type="entry name" value="INNER MEMBRANE PROTEIN YEBZ"/>
    <property type="match status" value="1"/>
</dbReference>
<feature type="transmembrane region" description="Helical" evidence="7">
    <location>
        <begin position="155"/>
        <end position="173"/>
    </location>
</feature>
<feature type="transmembrane region" description="Helical" evidence="7">
    <location>
        <begin position="569"/>
        <end position="590"/>
    </location>
</feature>
<dbReference type="AlphaFoldDB" id="A0A1H6ES54"/>
<dbReference type="EMBL" id="FNVT01000014">
    <property type="protein sequence ID" value="SEG99921.1"/>
    <property type="molecule type" value="Genomic_DNA"/>
</dbReference>
<name>A0A1H6ES54_9ACTN</name>
<feature type="transmembrane region" description="Helical" evidence="7">
    <location>
        <begin position="221"/>
        <end position="246"/>
    </location>
</feature>
<dbReference type="InterPro" id="IPR008457">
    <property type="entry name" value="Cu-R_CopD_dom"/>
</dbReference>
<proteinExistence type="predicted"/>
<organism evidence="9 10">
    <name type="scientific">Nonomuraea solani</name>
    <dbReference type="NCBI Taxonomy" id="1144553"/>
    <lineage>
        <taxon>Bacteria</taxon>
        <taxon>Bacillati</taxon>
        <taxon>Actinomycetota</taxon>
        <taxon>Actinomycetes</taxon>
        <taxon>Streptosporangiales</taxon>
        <taxon>Streptosporangiaceae</taxon>
        <taxon>Nonomuraea</taxon>
    </lineage>
</organism>
<feature type="transmembrane region" description="Helical" evidence="7">
    <location>
        <begin position="53"/>
        <end position="74"/>
    </location>
</feature>
<evidence type="ECO:0000256" key="4">
    <source>
        <dbReference type="ARBA" id="ARBA00022989"/>
    </source>
</evidence>
<sequence length="624" mass="65229">MRASARISAGTAVAVGLVALVLVLPLGGAAEPQIAGLPTAGPLTERALMLARFLFDLCGVGTVGTLLAAAVLAPRDSPEKAACVRAAGWWALGWTVTALLVYVLTVSDVVALPVTELLADPGLLRTGGSIPQAEALLLVLAMTLATGLATRLRRLPAWVPLVVAAAGLLPPAYVGHAASAGDHDLAVSALTAHLLAMAVWVGGLGAVLLHFRRSASLRIVLPRFSTIALCCFAAVTVSGVAAAWVRLPEVSDLWRTEYGWFLLAKSAALALLAMFGWTHRQRTVDRVADRSVRHVFVRLAVGEVIVMAAAMALAVGLSRTPPPVPAAEPAGNEHDLLEYALAPVSPSALFTEVRPDALILLLLALPALAYQIGTRRAGPWPYGRTLAWYAGLALIGFVLLGGVGGYARAMLSIHAVQQVVLTVVAPLLLCLGAPLTLAGRATTASSQYGRIGSRAPGRALFGWALVAYVPALPLLHRTGWLQWSLSGHVAHLATAFLLLGASLPVFWLLTAVDPLPRVSWAFRAGALTVVAAVHLVVGVSLLFGTLAGADWFLVVAPPGAPDLFDDQRLAAAVYLLGPLLPLSLLAVRLLRARRPAPEQPEKALPRSQYARPVPVNEGAGADRP</sequence>
<dbReference type="InterPro" id="IPR019108">
    <property type="entry name" value="Caa3_assmbl_CtaG-rel"/>
</dbReference>
<keyword evidence="3 7" id="KW-0812">Transmembrane</keyword>